<name>A0A1G9YMU9_9PSEU</name>
<sequence>MDESAVVRNTERAVLTVLTGTPLAEAACAEALDSAELAEAAEVYRRAGQHALEQQIASGWWQLYIQFTDWHDAERAVVDHLAPLIHSAEDEGVITAWWFMRKHPCWRLRLQPGSAGRAMRHRFGTALDDLATNGQITGWWPGIYEAETMAFGGQMGMDLAHELFCADSRSVVNLLRDGGIGLGRRELSLLLCTTLMRAAGLEWYEQGDVWHRVAQERHLPADVPVSKVTAMAGDLRQLMLADVSPDGPLLGTNGPLASAAEWADAFRQAGRTLGSAARRGTLRRGLREVVSYLVIFHWNRLGLPARTQSILAWAARSAILDAPAAAAGPPASPPAGSARQVTPTAAAEAAADLAMRKFPLVLQGRRRCAELEARVREVRQFADTCQNPAEPEDRIDRACSVWNLAALIAADCGLPGLAVELCERQFQIFHAAWPLSGRTAIASLQPLVNLARLASRAGDPEGAYRALHAIDQAARHGGNATIHGTSIPFDEFISTDGDRSELDRWLQVLLREDGTRALAAAGKWTEATEHAEQHDEAEEMLRESRQTRVIAYASSGQVDDALRLIDTSMMTEPHEYALAACLRSYAYLKGGRLSVDDVAATLAAVRLARKPTDRSTTLFRIRLGLAALDLCMEAQQFETDPLCAELIEDAERSTDSYAARELLNHPTCRTRMTAGQAETLQGLVDRAGLDAGSIPKSLLGALMASVETAGTVLAQALSAPTPSSATLGFSRS</sequence>
<dbReference type="InterPro" id="IPR023809">
    <property type="entry name" value="Thiopep_bacteriocin_synth_dom"/>
</dbReference>
<dbReference type="NCBIfam" id="TIGR03891">
    <property type="entry name" value="thiopep_ocin"/>
    <property type="match status" value="1"/>
</dbReference>
<dbReference type="Gene3D" id="1.25.40.10">
    <property type="entry name" value="Tetratricopeptide repeat domain"/>
    <property type="match status" value="1"/>
</dbReference>
<accession>A0A1G9YMU9</accession>
<protein>
    <submittedName>
        <fullName evidence="2">Thiopeptide-type bacteriocin biosynthesis domain-containing protein</fullName>
    </submittedName>
</protein>
<feature type="domain" description="Thiopeptide-type bacteriocin biosynthesis" evidence="1">
    <location>
        <begin position="60"/>
        <end position="317"/>
    </location>
</feature>
<dbReference type="AlphaFoldDB" id="A0A1G9YMU9"/>
<evidence type="ECO:0000259" key="1">
    <source>
        <dbReference type="Pfam" id="PF14028"/>
    </source>
</evidence>
<proteinExistence type="predicted"/>
<dbReference type="SUPFAM" id="SSF48452">
    <property type="entry name" value="TPR-like"/>
    <property type="match status" value="1"/>
</dbReference>
<gene>
    <name evidence="2" type="ORF">SAMN04488074_13439</name>
</gene>
<dbReference type="EMBL" id="FNET01000034">
    <property type="protein sequence ID" value="SDN10420.1"/>
    <property type="molecule type" value="Genomic_DNA"/>
</dbReference>
<dbReference type="RefSeq" id="WP_090014996.1">
    <property type="nucleotide sequence ID" value="NZ_FNET01000034.1"/>
</dbReference>
<dbReference type="Proteomes" id="UP000199682">
    <property type="component" value="Unassembled WGS sequence"/>
</dbReference>
<evidence type="ECO:0000313" key="3">
    <source>
        <dbReference type="Proteomes" id="UP000199682"/>
    </source>
</evidence>
<dbReference type="InterPro" id="IPR011990">
    <property type="entry name" value="TPR-like_helical_dom_sf"/>
</dbReference>
<reference evidence="3" key="1">
    <citation type="submission" date="2016-10" db="EMBL/GenBank/DDBJ databases">
        <authorList>
            <person name="Varghese N."/>
            <person name="Submissions S."/>
        </authorList>
    </citation>
    <scope>NUCLEOTIDE SEQUENCE [LARGE SCALE GENOMIC DNA]</scope>
    <source>
        <strain evidence="3">DSM 44796</strain>
    </source>
</reference>
<organism evidence="2 3">
    <name type="scientific">Lentzea albidocapillata subsp. violacea</name>
    <dbReference type="NCBI Taxonomy" id="128104"/>
    <lineage>
        <taxon>Bacteria</taxon>
        <taxon>Bacillati</taxon>
        <taxon>Actinomycetota</taxon>
        <taxon>Actinomycetes</taxon>
        <taxon>Pseudonocardiales</taxon>
        <taxon>Pseudonocardiaceae</taxon>
        <taxon>Lentzea</taxon>
    </lineage>
</organism>
<dbReference type="Pfam" id="PF14028">
    <property type="entry name" value="Lant_dehydr_C"/>
    <property type="match status" value="1"/>
</dbReference>
<evidence type="ECO:0000313" key="2">
    <source>
        <dbReference type="EMBL" id="SDN10420.1"/>
    </source>
</evidence>